<protein>
    <submittedName>
        <fullName evidence="1">TIGR03745 family integrating conjugative element membrane protein</fullName>
    </submittedName>
</protein>
<accession>A0A367LYQ8</accession>
<comment type="caution">
    <text evidence="1">The sequence shown here is derived from an EMBL/GenBank/DDBJ whole genome shotgun (WGS) entry which is preliminary data.</text>
</comment>
<sequence length="38" mass="3967">MQNCILTSRLAQRATVALGTAALPALSFAQGLPQLENP</sequence>
<proteinExistence type="predicted"/>
<dbReference type="EMBL" id="QORE01002404">
    <property type="protein sequence ID" value="RCI70111.1"/>
    <property type="molecule type" value="Genomic_DNA"/>
</dbReference>
<evidence type="ECO:0000313" key="2">
    <source>
        <dbReference type="Proteomes" id="UP000253594"/>
    </source>
</evidence>
<evidence type="ECO:0000313" key="1">
    <source>
        <dbReference type="EMBL" id="RCI70111.1"/>
    </source>
</evidence>
<dbReference type="AlphaFoldDB" id="A0A367LYQ8"/>
<feature type="non-terminal residue" evidence="1">
    <location>
        <position position="38"/>
    </location>
</feature>
<gene>
    <name evidence="1" type="ORF">DT376_36320</name>
</gene>
<reference evidence="1 2" key="1">
    <citation type="submission" date="2018-07" db="EMBL/GenBank/DDBJ databases">
        <title>Mechanisms of high-level aminoglycoside resistance among Gram-negative pathogens in Brazil.</title>
        <authorList>
            <person name="Ballaben A.S."/>
            <person name="Darini A.L.C."/>
            <person name="Doi Y."/>
        </authorList>
    </citation>
    <scope>NUCLEOTIDE SEQUENCE [LARGE SCALE GENOMIC DNA]</scope>
    <source>
        <strain evidence="1 2">B2-305</strain>
    </source>
</reference>
<organism evidence="1 2">
    <name type="scientific">Pseudomonas aeruginosa</name>
    <dbReference type="NCBI Taxonomy" id="287"/>
    <lineage>
        <taxon>Bacteria</taxon>
        <taxon>Pseudomonadati</taxon>
        <taxon>Pseudomonadota</taxon>
        <taxon>Gammaproteobacteria</taxon>
        <taxon>Pseudomonadales</taxon>
        <taxon>Pseudomonadaceae</taxon>
        <taxon>Pseudomonas</taxon>
    </lineage>
</organism>
<dbReference type="Proteomes" id="UP000253594">
    <property type="component" value="Unassembled WGS sequence"/>
</dbReference>
<name>A0A367LYQ8_PSEAI</name>